<reference evidence="1" key="1">
    <citation type="journal article" date="2020" name="New Phytol.">
        <title>Comparative genomics reveals dynamic genome evolution in host specialist ectomycorrhizal fungi.</title>
        <authorList>
            <person name="Lofgren L.A."/>
            <person name="Nguyen N.H."/>
            <person name="Vilgalys R."/>
            <person name="Ruytinx J."/>
            <person name="Liao H.L."/>
            <person name="Branco S."/>
            <person name="Kuo A."/>
            <person name="LaButti K."/>
            <person name="Lipzen A."/>
            <person name="Andreopoulos W."/>
            <person name="Pangilinan J."/>
            <person name="Riley R."/>
            <person name="Hundley H."/>
            <person name="Na H."/>
            <person name="Barry K."/>
            <person name="Grigoriev I.V."/>
            <person name="Stajich J.E."/>
            <person name="Kennedy P.G."/>
        </authorList>
    </citation>
    <scope>NUCLEOTIDE SEQUENCE</scope>
    <source>
        <strain evidence="1">FC203</strain>
    </source>
</reference>
<name>A0AAD4HN84_9AGAM</name>
<dbReference type="AlphaFoldDB" id="A0AAD4HN84"/>
<dbReference type="GeneID" id="64660954"/>
<evidence type="ECO:0000313" key="2">
    <source>
        <dbReference type="Proteomes" id="UP001195769"/>
    </source>
</evidence>
<organism evidence="1 2">
    <name type="scientific">Suillus fuscotomentosus</name>
    <dbReference type="NCBI Taxonomy" id="1912939"/>
    <lineage>
        <taxon>Eukaryota</taxon>
        <taxon>Fungi</taxon>
        <taxon>Dikarya</taxon>
        <taxon>Basidiomycota</taxon>
        <taxon>Agaricomycotina</taxon>
        <taxon>Agaricomycetes</taxon>
        <taxon>Agaricomycetidae</taxon>
        <taxon>Boletales</taxon>
        <taxon>Suillineae</taxon>
        <taxon>Suillaceae</taxon>
        <taxon>Suillus</taxon>
    </lineage>
</organism>
<gene>
    <name evidence="1" type="ORF">F5891DRAFT_1186152</name>
</gene>
<dbReference type="Proteomes" id="UP001195769">
    <property type="component" value="Unassembled WGS sequence"/>
</dbReference>
<sequence>MGPQGNLYCSLESAHKFKAEQAEVKARVDVMEMEAAVDAVETEAATDAVETEAAIDIVEWRMKTRVGALLKRLAMMLKKWLGVVLKEDGTGEVRAQEDI</sequence>
<dbReference type="RefSeq" id="XP_041228091.1">
    <property type="nucleotide sequence ID" value="XM_041366656.1"/>
</dbReference>
<accession>A0AAD4HN84</accession>
<proteinExistence type="predicted"/>
<keyword evidence="2" id="KW-1185">Reference proteome</keyword>
<dbReference type="EMBL" id="JABBWK010000016">
    <property type="protein sequence ID" value="KAG1902516.1"/>
    <property type="molecule type" value="Genomic_DNA"/>
</dbReference>
<protein>
    <submittedName>
        <fullName evidence="1">Uncharacterized protein</fullName>
    </submittedName>
</protein>
<comment type="caution">
    <text evidence="1">The sequence shown here is derived from an EMBL/GenBank/DDBJ whole genome shotgun (WGS) entry which is preliminary data.</text>
</comment>
<evidence type="ECO:0000313" key="1">
    <source>
        <dbReference type="EMBL" id="KAG1902516.1"/>
    </source>
</evidence>